<dbReference type="InterPro" id="IPR011011">
    <property type="entry name" value="Znf_FYVE_PHD"/>
</dbReference>
<evidence type="ECO:0000256" key="1">
    <source>
        <dbReference type="ARBA" id="ARBA00004123"/>
    </source>
</evidence>
<dbReference type="InterPro" id="IPR032308">
    <property type="entry name" value="TDBD"/>
</dbReference>
<accession>S8EEP2</accession>
<evidence type="ECO:0000313" key="9">
    <source>
        <dbReference type="EMBL" id="EPS71022.1"/>
    </source>
</evidence>
<evidence type="ECO:0000259" key="8">
    <source>
        <dbReference type="PROSITE" id="PS50016"/>
    </source>
</evidence>
<reference evidence="9 10" key="1">
    <citation type="journal article" date="2013" name="BMC Genomics">
        <title>The miniature genome of a carnivorous plant Genlisea aurea contains a low number of genes and short non-coding sequences.</title>
        <authorList>
            <person name="Leushkin E.V."/>
            <person name="Sutormin R.A."/>
            <person name="Nabieva E.R."/>
            <person name="Penin A.A."/>
            <person name="Kondrashov A.S."/>
            <person name="Logacheva M.D."/>
        </authorList>
    </citation>
    <scope>NUCLEOTIDE SEQUENCE [LARGE SCALE GENOMIC DNA]</scope>
</reference>
<dbReference type="Pfam" id="PF16135">
    <property type="entry name" value="TDBD"/>
    <property type="match status" value="2"/>
</dbReference>
<dbReference type="SUPFAM" id="SSF57903">
    <property type="entry name" value="FYVE/PHD zinc finger"/>
    <property type="match status" value="1"/>
</dbReference>
<comment type="subcellular location">
    <subcellularLocation>
        <location evidence="1">Nucleus</location>
    </subcellularLocation>
</comment>
<dbReference type="PANTHER" id="PTHR47025:SF7">
    <property type="entry name" value="ACYL-COA N-ACYLTRANSFERASE WITH RING_FYVE_PHD-TYPE ZINC FINGER DOMAIN-CONTAINING PROTEIN"/>
    <property type="match status" value="1"/>
</dbReference>
<dbReference type="GO" id="GO:0008270">
    <property type="term" value="F:zinc ion binding"/>
    <property type="evidence" value="ECO:0007669"/>
    <property type="project" value="UniProtKB-KW"/>
</dbReference>
<proteinExistence type="predicted"/>
<feature type="compositionally biased region" description="Polar residues" evidence="7">
    <location>
        <begin position="12"/>
        <end position="35"/>
    </location>
</feature>
<dbReference type="InterPro" id="IPR019786">
    <property type="entry name" value="Zinc_finger_PHD-type_CS"/>
</dbReference>
<evidence type="ECO:0000256" key="4">
    <source>
        <dbReference type="ARBA" id="ARBA00022833"/>
    </source>
</evidence>
<dbReference type="Pfam" id="PF00628">
    <property type="entry name" value="PHD"/>
    <property type="match status" value="1"/>
</dbReference>
<dbReference type="PANTHER" id="PTHR47025">
    <property type="entry name" value="AUTOIMMUNE REGULATOR"/>
    <property type="match status" value="1"/>
</dbReference>
<dbReference type="InterPro" id="IPR001965">
    <property type="entry name" value="Znf_PHD"/>
</dbReference>
<organism evidence="9 10">
    <name type="scientific">Genlisea aurea</name>
    <dbReference type="NCBI Taxonomy" id="192259"/>
    <lineage>
        <taxon>Eukaryota</taxon>
        <taxon>Viridiplantae</taxon>
        <taxon>Streptophyta</taxon>
        <taxon>Embryophyta</taxon>
        <taxon>Tracheophyta</taxon>
        <taxon>Spermatophyta</taxon>
        <taxon>Magnoliopsida</taxon>
        <taxon>eudicotyledons</taxon>
        <taxon>Gunneridae</taxon>
        <taxon>Pentapetalae</taxon>
        <taxon>asterids</taxon>
        <taxon>lamiids</taxon>
        <taxon>Lamiales</taxon>
        <taxon>Lentibulariaceae</taxon>
        <taxon>Genlisea</taxon>
    </lineage>
</organism>
<dbReference type="GO" id="GO:0042393">
    <property type="term" value="F:histone binding"/>
    <property type="evidence" value="ECO:0007669"/>
    <property type="project" value="TreeGrafter"/>
</dbReference>
<evidence type="ECO:0000256" key="2">
    <source>
        <dbReference type="ARBA" id="ARBA00022723"/>
    </source>
</evidence>
<dbReference type="CDD" id="cd15539">
    <property type="entry name" value="PHD1_AIRE"/>
    <property type="match status" value="1"/>
</dbReference>
<keyword evidence="5" id="KW-0539">Nucleus</keyword>
<feature type="non-terminal residue" evidence="9">
    <location>
        <position position="1"/>
    </location>
</feature>
<keyword evidence="10" id="KW-1185">Reference proteome</keyword>
<dbReference type="PROSITE" id="PS01359">
    <property type="entry name" value="ZF_PHD_1"/>
    <property type="match status" value="1"/>
</dbReference>
<evidence type="ECO:0000256" key="7">
    <source>
        <dbReference type="SAM" id="MobiDB-lite"/>
    </source>
</evidence>
<dbReference type="Gene3D" id="3.30.40.10">
    <property type="entry name" value="Zinc/RING finger domain, C3HC4 (zinc finger)"/>
    <property type="match status" value="1"/>
</dbReference>
<evidence type="ECO:0000256" key="5">
    <source>
        <dbReference type="ARBA" id="ARBA00023242"/>
    </source>
</evidence>
<feature type="compositionally biased region" description="Acidic residues" evidence="7">
    <location>
        <begin position="1"/>
        <end position="11"/>
    </location>
</feature>
<comment type="caution">
    <text evidence="9">The sequence shown here is derived from an EMBL/GenBank/DDBJ whole genome shotgun (WGS) entry which is preliminary data.</text>
</comment>
<keyword evidence="3 6" id="KW-0863">Zinc-finger</keyword>
<name>S8EEP2_9LAMI</name>
<sequence>EAKDDSYDDMQSEVSNPNRSPKNPTSSLTISSQIPDVQGSDHGPYGDITSACSLSTFADDNLFDVEQTVCKEETASVTRVILEIPKHVRPTGIRKITFKFNKRKDDFDQDMDVPVEPLTDDEFYRDLYRNKMPVSSTEYFTSNDMDNLEWNDPETVEMASKKEAKEFYEPQSPFSCVYNRELKMSKKVFPEYFPRSVRKLLSTRILEGANVKYVTASGENEISGIIKDHGFLCGCGDCNFSKVVSPFEFEQHAGARTRHPNDHIYLENGKSISSIIHELRAAPLGSVEVLIKAMAGSAVNEQYFQVWRAALLNDKYSSWNDPLMGRLNQQSSSEMSIERKRLTKKDNDLHKLLFMPDGLPDGTSLAYYSKGKRILGGYKQGSGIVCSCCNKEVSPSQFEAHAGWAAKRQPYRHIYTASGLTLHDIALMLASGQSLASTGSDDMCAVCGAGGELVICNGCPRAFHAACLGIQSSPGDDWQCSHCRDKLNSNWKASGESRSLLIRLNRVDTEPEFEPGGCIICR</sequence>
<dbReference type="InterPro" id="IPR013083">
    <property type="entry name" value="Znf_RING/FYVE/PHD"/>
</dbReference>
<keyword evidence="4" id="KW-0862">Zinc</keyword>
<dbReference type="OrthoDB" id="1903104at2759"/>
<protein>
    <recommendedName>
        <fullName evidence="8">PHD-type domain-containing protein</fullName>
    </recommendedName>
</protein>
<evidence type="ECO:0000313" key="10">
    <source>
        <dbReference type="Proteomes" id="UP000015453"/>
    </source>
</evidence>
<dbReference type="SMART" id="SM00249">
    <property type="entry name" value="PHD"/>
    <property type="match status" value="1"/>
</dbReference>
<dbReference type="InterPro" id="IPR019787">
    <property type="entry name" value="Znf_PHD-finger"/>
</dbReference>
<feature type="region of interest" description="Disordered" evidence="7">
    <location>
        <begin position="1"/>
        <end position="44"/>
    </location>
</feature>
<feature type="non-terminal residue" evidence="9">
    <location>
        <position position="522"/>
    </location>
</feature>
<evidence type="ECO:0000256" key="6">
    <source>
        <dbReference type="PROSITE-ProRule" id="PRU00146"/>
    </source>
</evidence>
<dbReference type="EMBL" id="AUSU01001439">
    <property type="protein sequence ID" value="EPS71022.1"/>
    <property type="molecule type" value="Genomic_DNA"/>
</dbReference>
<dbReference type="GO" id="GO:0045944">
    <property type="term" value="P:positive regulation of transcription by RNA polymerase II"/>
    <property type="evidence" value="ECO:0007669"/>
    <property type="project" value="TreeGrafter"/>
</dbReference>
<dbReference type="AlphaFoldDB" id="S8EEP2"/>
<evidence type="ECO:0000256" key="3">
    <source>
        <dbReference type="ARBA" id="ARBA00022771"/>
    </source>
</evidence>
<keyword evidence="2" id="KW-0479">Metal-binding</keyword>
<gene>
    <name evidence="9" type="ORF">M569_03737</name>
</gene>
<dbReference type="GO" id="GO:0003682">
    <property type="term" value="F:chromatin binding"/>
    <property type="evidence" value="ECO:0007669"/>
    <property type="project" value="TreeGrafter"/>
</dbReference>
<feature type="domain" description="PHD-type" evidence="8">
    <location>
        <begin position="441"/>
        <end position="486"/>
    </location>
</feature>
<dbReference type="GO" id="GO:0000977">
    <property type="term" value="F:RNA polymerase II transcription regulatory region sequence-specific DNA binding"/>
    <property type="evidence" value="ECO:0007669"/>
    <property type="project" value="TreeGrafter"/>
</dbReference>
<dbReference type="Proteomes" id="UP000015453">
    <property type="component" value="Unassembled WGS sequence"/>
</dbReference>
<dbReference type="GO" id="GO:0005634">
    <property type="term" value="C:nucleus"/>
    <property type="evidence" value="ECO:0007669"/>
    <property type="project" value="UniProtKB-SubCell"/>
</dbReference>
<dbReference type="PROSITE" id="PS50016">
    <property type="entry name" value="ZF_PHD_2"/>
    <property type="match status" value="1"/>
</dbReference>